<dbReference type="InterPro" id="IPR036378">
    <property type="entry name" value="FAS1_dom_sf"/>
</dbReference>
<accession>A0ABR9ALV0</accession>
<dbReference type="Proteomes" id="UP000647133">
    <property type="component" value="Unassembled WGS sequence"/>
</dbReference>
<proteinExistence type="predicted"/>
<keyword evidence="3" id="KW-1185">Reference proteome</keyword>
<dbReference type="Gene3D" id="2.30.180.10">
    <property type="entry name" value="FAS1 domain"/>
    <property type="match status" value="2"/>
</dbReference>
<dbReference type="InterPro" id="IPR000782">
    <property type="entry name" value="FAS1_domain"/>
</dbReference>
<dbReference type="SUPFAM" id="SSF82153">
    <property type="entry name" value="FAS1 domain"/>
    <property type="match status" value="2"/>
</dbReference>
<dbReference type="InterPro" id="IPR050904">
    <property type="entry name" value="Adhesion/Biosynth-related"/>
</dbReference>
<evidence type="ECO:0000313" key="3">
    <source>
        <dbReference type="Proteomes" id="UP000647133"/>
    </source>
</evidence>
<dbReference type="PANTHER" id="PTHR10900:SF77">
    <property type="entry name" value="FI19380P1"/>
    <property type="match status" value="1"/>
</dbReference>
<dbReference type="Pfam" id="PF02469">
    <property type="entry name" value="Fasciclin"/>
    <property type="match status" value="2"/>
</dbReference>
<protein>
    <submittedName>
        <fullName evidence="2">Fasciclin domain-containing protein</fullName>
    </submittedName>
</protein>
<dbReference type="RefSeq" id="WP_192010662.1">
    <property type="nucleotide sequence ID" value="NZ_JACYTQ010000004.1"/>
</dbReference>
<feature type="domain" description="FAS1" evidence="1">
    <location>
        <begin position="42"/>
        <end position="179"/>
    </location>
</feature>
<dbReference type="PANTHER" id="PTHR10900">
    <property type="entry name" value="PERIOSTIN-RELATED"/>
    <property type="match status" value="1"/>
</dbReference>
<evidence type="ECO:0000313" key="2">
    <source>
        <dbReference type="EMBL" id="MBD8489778.1"/>
    </source>
</evidence>
<dbReference type="PROSITE" id="PS50213">
    <property type="entry name" value="FAS1"/>
    <property type="match status" value="2"/>
</dbReference>
<reference evidence="2 3" key="1">
    <citation type="submission" date="2020-09" db="EMBL/GenBank/DDBJ databases">
        <title>Echinicola sp. CAU 1574 isolated from sand of Sido Beach.</title>
        <authorList>
            <person name="Kim W."/>
        </authorList>
    </citation>
    <scope>NUCLEOTIDE SEQUENCE [LARGE SCALE GENOMIC DNA]</scope>
    <source>
        <strain evidence="2 3">CAU 1574</strain>
    </source>
</reference>
<sequence length="567" mass="63482">MNTTYITSNWSRWTGFLASVLFLGLISCDFEPPSNINITDDTNISGYLRQNPDDYSSLSRILEISNTEGYLGAYGTYTFFAPNNEAVDVYLSDNGLSLDGLSEEEAKDIVRYHLLTDTISTANFTDGKLPIPTEYGKYLVTGAEFVDGQTSIRVNRQANILQSNIKLGNGIMHAIDNVLSPPTKTAALWLEDKQEYSIFSAALKSTGWYDILNREEEGVWYTVMAESDETFASAGFDSYAALEDRYSHLGEPSNPADSLNLFMAYHILPNIKYIADLVTATAHQTEAPQEVITIKLKGEEVLVNEDVFFGVLEPGSPIIRPESDNSVTNGVVHKVEEHYAIKLRAPTAVYWDVADQPEIRQLTQYFRVPGAPNYTFKLGELSKMTWGGNYVDAMVNYIPPSLNEIYYSNGDFMKIEIQGNRLNMVQFTTPVLVKGRYKVWVCHYGDKWNNGSELKMTFDGEDVPGARLLDTRIKAPSGMNEDELESRGWKEYLTAGSNGGRIMGRFIGTIDVQTTGEHILQFDRITGIGRSNGGLWLDMIHFIPEGDDQIYPKFALDGSLVYEDDED</sequence>
<name>A0ABR9ALV0_9BACT</name>
<evidence type="ECO:0000259" key="1">
    <source>
        <dbReference type="PROSITE" id="PS50213"/>
    </source>
</evidence>
<gene>
    <name evidence="2" type="ORF">IFO69_13555</name>
</gene>
<feature type="domain" description="FAS1" evidence="1">
    <location>
        <begin position="183"/>
        <end position="339"/>
    </location>
</feature>
<organism evidence="2 3">
    <name type="scientific">Echinicola arenosa</name>
    <dbReference type="NCBI Taxonomy" id="2774144"/>
    <lineage>
        <taxon>Bacteria</taxon>
        <taxon>Pseudomonadati</taxon>
        <taxon>Bacteroidota</taxon>
        <taxon>Cytophagia</taxon>
        <taxon>Cytophagales</taxon>
        <taxon>Cyclobacteriaceae</taxon>
        <taxon>Echinicola</taxon>
    </lineage>
</organism>
<dbReference type="SMART" id="SM00554">
    <property type="entry name" value="FAS1"/>
    <property type="match status" value="1"/>
</dbReference>
<comment type="caution">
    <text evidence="2">The sequence shown here is derived from an EMBL/GenBank/DDBJ whole genome shotgun (WGS) entry which is preliminary data.</text>
</comment>
<dbReference type="EMBL" id="JACYTQ010000004">
    <property type="protein sequence ID" value="MBD8489778.1"/>
    <property type="molecule type" value="Genomic_DNA"/>
</dbReference>